<reference evidence="2 3" key="1">
    <citation type="submission" date="2021-06" db="EMBL/GenBank/DDBJ databases">
        <title>A haploid diamondback moth (Plutella xylostella L.) genome assembly resolves 31 chromosomes and identifies a diamide resistance mutation.</title>
        <authorList>
            <person name="Ward C.M."/>
            <person name="Perry K.D."/>
            <person name="Baker G."/>
            <person name="Powis K."/>
            <person name="Heckel D.G."/>
            <person name="Baxter S.W."/>
        </authorList>
    </citation>
    <scope>NUCLEOTIDE SEQUENCE [LARGE SCALE GENOMIC DNA]</scope>
    <source>
        <strain evidence="2 3">LV</strain>
        <tissue evidence="2">Single pupa</tissue>
    </source>
</reference>
<accession>A0ABQ7QVD8</accession>
<protein>
    <submittedName>
        <fullName evidence="2">Uncharacterized protein</fullName>
    </submittedName>
</protein>
<proteinExistence type="predicted"/>
<evidence type="ECO:0000313" key="2">
    <source>
        <dbReference type="EMBL" id="KAG7309017.1"/>
    </source>
</evidence>
<sequence>MEANGRQSRLLTRLIGRLRGDHHRQHQAVGKSYSVPSTVSAGCNSTSHILMTDEDSMTAYTRCSDEPGEEATTSIGEEEQFTANADLRYSGQYLTPEQLPEFCDQLRHLVEVIRNIQSYATVTGEYPAELERRLEQEAREVAALASEAQNARDVVSRTRTQRRAVRAQRRQLVAQLATLRESEVRELESTVRLSDRRLYKSWEALKDSSDPTVFEPLLDEIRNKQAALECLVRLIDTRRSSIARNIASPRALPPPTNNGATSARRRAEAAAARRGTNARRRGSRTHRPLSEDASHGNTTSLVTTARHRSGTNSAALLQLPRPPSSRDIVFFTAT</sequence>
<evidence type="ECO:0000313" key="3">
    <source>
        <dbReference type="Proteomes" id="UP000823941"/>
    </source>
</evidence>
<dbReference type="Proteomes" id="UP000823941">
    <property type="component" value="Chromosome 7"/>
</dbReference>
<feature type="compositionally biased region" description="Basic residues" evidence="1">
    <location>
        <begin position="276"/>
        <end position="287"/>
    </location>
</feature>
<name>A0ABQ7QVD8_PLUXY</name>
<dbReference type="EMBL" id="JAHIBW010000007">
    <property type="protein sequence ID" value="KAG7309017.1"/>
    <property type="molecule type" value="Genomic_DNA"/>
</dbReference>
<keyword evidence="3" id="KW-1185">Reference proteome</keyword>
<organism evidence="2 3">
    <name type="scientific">Plutella xylostella</name>
    <name type="common">Diamondback moth</name>
    <name type="synonym">Plutella maculipennis</name>
    <dbReference type="NCBI Taxonomy" id="51655"/>
    <lineage>
        <taxon>Eukaryota</taxon>
        <taxon>Metazoa</taxon>
        <taxon>Ecdysozoa</taxon>
        <taxon>Arthropoda</taxon>
        <taxon>Hexapoda</taxon>
        <taxon>Insecta</taxon>
        <taxon>Pterygota</taxon>
        <taxon>Neoptera</taxon>
        <taxon>Endopterygota</taxon>
        <taxon>Lepidoptera</taxon>
        <taxon>Glossata</taxon>
        <taxon>Ditrysia</taxon>
        <taxon>Yponomeutoidea</taxon>
        <taxon>Plutellidae</taxon>
        <taxon>Plutella</taxon>
    </lineage>
</organism>
<gene>
    <name evidence="2" type="ORF">JYU34_004881</name>
</gene>
<evidence type="ECO:0000256" key="1">
    <source>
        <dbReference type="SAM" id="MobiDB-lite"/>
    </source>
</evidence>
<comment type="caution">
    <text evidence="2">The sequence shown here is derived from an EMBL/GenBank/DDBJ whole genome shotgun (WGS) entry which is preliminary data.</text>
</comment>
<feature type="region of interest" description="Disordered" evidence="1">
    <location>
        <begin position="246"/>
        <end position="299"/>
    </location>
</feature>